<evidence type="ECO:0000313" key="1">
    <source>
        <dbReference type="EMBL" id="EXM31120.1"/>
    </source>
</evidence>
<reference evidence="1" key="2">
    <citation type="submission" date="2012-05" db="EMBL/GenBank/DDBJ databases">
        <title>The Genome Annotation of Fusarium oxysporum Cotton.</title>
        <authorList>
            <consortium name="The Broad Institute Genomics Platform"/>
            <person name="Ma L.-J."/>
            <person name="Corby-Kistler H."/>
            <person name="Broz K."/>
            <person name="Gale L.R."/>
            <person name="Jonkers W."/>
            <person name="O'Donnell K."/>
            <person name="Ploetz R."/>
            <person name="Steinberg C."/>
            <person name="Schwartz D.C."/>
            <person name="VanEtten H."/>
            <person name="Zhou S."/>
            <person name="Young S.K."/>
            <person name="Zeng Q."/>
            <person name="Gargeya S."/>
            <person name="Fitzgerald M."/>
            <person name="Abouelleil A."/>
            <person name="Alvarado L."/>
            <person name="Chapman S.B."/>
            <person name="Gainer-Dewar J."/>
            <person name="Goldberg J."/>
            <person name="Griggs A."/>
            <person name="Gujja S."/>
            <person name="Hansen M."/>
            <person name="Howarth C."/>
            <person name="Imamovic A."/>
            <person name="Ireland A."/>
            <person name="Larimer J."/>
            <person name="McCowan C."/>
            <person name="Murphy C."/>
            <person name="Pearson M."/>
            <person name="Poon T.W."/>
            <person name="Priest M."/>
            <person name="Roberts A."/>
            <person name="Saif S."/>
            <person name="Shea T."/>
            <person name="Sykes S."/>
            <person name="Wortman J."/>
            <person name="Nusbaum C."/>
            <person name="Birren B."/>
        </authorList>
    </citation>
    <scope>NUCLEOTIDE SEQUENCE</scope>
    <source>
        <strain evidence="1">25433</strain>
    </source>
</reference>
<organism evidence="1">
    <name type="scientific">Fusarium oxysporum f. sp. vasinfectum 25433</name>
    <dbReference type="NCBI Taxonomy" id="1089449"/>
    <lineage>
        <taxon>Eukaryota</taxon>
        <taxon>Fungi</taxon>
        <taxon>Dikarya</taxon>
        <taxon>Ascomycota</taxon>
        <taxon>Pezizomycotina</taxon>
        <taxon>Sordariomycetes</taxon>
        <taxon>Hypocreomycetidae</taxon>
        <taxon>Hypocreales</taxon>
        <taxon>Nectriaceae</taxon>
        <taxon>Fusarium</taxon>
        <taxon>Fusarium oxysporum species complex</taxon>
    </lineage>
</organism>
<sequence length="208" mass="23168">MSSQMSHGATRPAITICLSGGRNRYQNLLSSEHCMTGDMPGEYCVKSRLSFLFLSMPSVSLRVAFSTFCLTIALSFLFEAEFVSPTERVGPVFFPISHEYHFHDSVSISNPFFQFLKRTSCPSETLVPWIDEAPLTSCSSQQLREHVCSGQGKRSKEFRVFSSYCRIINLEIPEILYIAIAIHPSVLIFLCNSSVSKSTAHCAGKDSS</sequence>
<dbReference type="AlphaFoldDB" id="X0NER4"/>
<reference evidence="1" key="1">
    <citation type="submission" date="2011-11" db="EMBL/GenBank/DDBJ databases">
        <title>The Genome Sequence of Fusarium oxysporum Cotton.</title>
        <authorList>
            <consortium name="The Broad Institute Genome Sequencing Platform"/>
            <person name="Ma L.-J."/>
            <person name="Gale L.R."/>
            <person name="Schwartz D.C."/>
            <person name="Zhou S."/>
            <person name="Corby-Kistler H."/>
            <person name="Young S.K."/>
            <person name="Zeng Q."/>
            <person name="Gargeya S."/>
            <person name="Fitzgerald M."/>
            <person name="Haas B."/>
            <person name="Abouelleil A."/>
            <person name="Alvarado L."/>
            <person name="Arachchi H.M."/>
            <person name="Berlin A."/>
            <person name="Brown A."/>
            <person name="Chapman S.B."/>
            <person name="Chen Z."/>
            <person name="Dunbar C."/>
            <person name="Freedman E."/>
            <person name="Gearin G."/>
            <person name="Goldberg J."/>
            <person name="Griggs A."/>
            <person name="Gujja S."/>
            <person name="Heiman D."/>
            <person name="Howarth C."/>
            <person name="Larson L."/>
            <person name="Lui A."/>
            <person name="MacDonald P.J.P."/>
            <person name="Montmayeur A."/>
            <person name="Murphy C."/>
            <person name="Neiman D."/>
            <person name="Pearson M."/>
            <person name="Priest M."/>
            <person name="Roberts A."/>
            <person name="Saif S."/>
            <person name="Shea T."/>
            <person name="Shenoy N."/>
            <person name="Sisk P."/>
            <person name="Stolte C."/>
            <person name="Sykes S."/>
            <person name="Wortman J."/>
            <person name="Nusbaum C."/>
            <person name="Birren B."/>
        </authorList>
    </citation>
    <scope>NUCLEOTIDE SEQUENCE [LARGE SCALE GENOMIC DNA]</scope>
    <source>
        <strain evidence="1">25433</strain>
    </source>
</reference>
<gene>
    <name evidence="1" type="ORF">FOTG_03956</name>
</gene>
<dbReference type="EMBL" id="JH657923">
    <property type="protein sequence ID" value="EXM31120.1"/>
    <property type="molecule type" value="Genomic_DNA"/>
</dbReference>
<name>X0NER4_FUSOX</name>
<dbReference type="HOGENOM" id="CLU_1343299_0_0_1"/>
<protein>
    <submittedName>
        <fullName evidence="1">Uncharacterized protein</fullName>
    </submittedName>
</protein>
<accession>X0NER4</accession>
<dbReference type="Proteomes" id="UP000030701">
    <property type="component" value="Unassembled WGS sequence"/>
</dbReference>
<proteinExistence type="predicted"/>